<dbReference type="Pfam" id="PF02518">
    <property type="entry name" value="HATPase_c"/>
    <property type="match status" value="1"/>
</dbReference>
<dbReference type="SUPFAM" id="SSF55874">
    <property type="entry name" value="ATPase domain of HSP90 chaperone/DNA topoisomerase II/histidine kinase"/>
    <property type="match status" value="1"/>
</dbReference>
<dbReference type="InterPro" id="IPR003661">
    <property type="entry name" value="HisK_dim/P_dom"/>
</dbReference>
<organism evidence="14">
    <name type="scientific">hydrothermal vent metagenome</name>
    <dbReference type="NCBI Taxonomy" id="652676"/>
    <lineage>
        <taxon>unclassified sequences</taxon>
        <taxon>metagenomes</taxon>
        <taxon>ecological metagenomes</taxon>
    </lineage>
</organism>
<evidence type="ECO:0000313" key="14">
    <source>
        <dbReference type="EMBL" id="SFV74478.1"/>
    </source>
</evidence>
<feature type="domain" description="Histidine kinase" evidence="13">
    <location>
        <begin position="384"/>
        <end position="605"/>
    </location>
</feature>
<dbReference type="GO" id="GO:0005524">
    <property type="term" value="F:ATP binding"/>
    <property type="evidence" value="ECO:0007669"/>
    <property type="project" value="UniProtKB-KW"/>
</dbReference>
<dbReference type="SMART" id="SM00388">
    <property type="entry name" value="HisKA"/>
    <property type="match status" value="1"/>
</dbReference>
<dbReference type="InterPro" id="IPR005467">
    <property type="entry name" value="His_kinase_dom"/>
</dbReference>
<dbReference type="InterPro" id="IPR003594">
    <property type="entry name" value="HATPase_dom"/>
</dbReference>
<evidence type="ECO:0000256" key="3">
    <source>
        <dbReference type="ARBA" id="ARBA00022553"/>
    </source>
</evidence>
<keyword evidence="2" id="KW-1003">Cell membrane</keyword>
<dbReference type="FunFam" id="3.30.565.10:FF:000010">
    <property type="entry name" value="Sensor histidine kinase RcsC"/>
    <property type="match status" value="1"/>
</dbReference>
<protein>
    <submittedName>
        <fullName evidence="14">Sensory transduction protein kinase</fullName>
    </submittedName>
</protein>
<evidence type="ECO:0000256" key="5">
    <source>
        <dbReference type="ARBA" id="ARBA00022741"/>
    </source>
</evidence>
<keyword evidence="5" id="KW-0547">Nucleotide-binding</keyword>
<feature type="coiled-coil region" evidence="10">
    <location>
        <begin position="143"/>
        <end position="170"/>
    </location>
</feature>
<evidence type="ECO:0000256" key="10">
    <source>
        <dbReference type="SAM" id="Coils"/>
    </source>
</evidence>
<dbReference type="Gene3D" id="1.10.287.130">
    <property type="match status" value="1"/>
</dbReference>
<dbReference type="Gene3D" id="1.20.120.160">
    <property type="entry name" value="HPT domain"/>
    <property type="match status" value="1"/>
</dbReference>
<dbReference type="InterPro" id="IPR036097">
    <property type="entry name" value="HisK_dim/P_sf"/>
</dbReference>
<dbReference type="CDD" id="cd16922">
    <property type="entry name" value="HATPase_EvgS-ArcB-TorS-like"/>
    <property type="match status" value="1"/>
</dbReference>
<keyword evidence="10" id="KW-0175">Coiled coil</keyword>
<feature type="region of interest" description="Disordered" evidence="11">
    <location>
        <begin position="287"/>
        <end position="308"/>
    </location>
</feature>
<dbReference type="InterPro" id="IPR036641">
    <property type="entry name" value="HPT_dom_sf"/>
</dbReference>
<keyword evidence="14" id="KW-0418">Kinase</keyword>
<feature type="compositionally biased region" description="Basic and acidic residues" evidence="11">
    <location>
        <begin position="288"/>
        <end position="308"/>
    </location>
</feature>
<keyword evidence="4 12" id="KW-0812">Transmembrane</keyword>
<evidence type="ECO:0000256" key="12">
    <source>
        <dbReference type="SAM" id="Phobius"/>
    </source>
</evidence>
<evidence type="ECO:0000256" key="9">
    <source>
        <dbReference type="ARBA" id="ARBA00023136"/>
    </source>
</evidence>
<dbReference type="PRINTS" id="PR00344">
    <property type="entry name" value="BCTRLSENSOR"/>
</dbReference>
<evidence type="ECO:0000259" key="13">
    <source>
        <dbReference type="PROSITE" id="PS50109"/>
    </source>
</evidence>
<keyword evidence="14" id="KW-0808">Transferase</keyword>
<dbReference type="InterPro" id="IPR004358">
    <property type="entry name" value="Sig_transdc_His_kin-like_C"/>
</dbReference>
<feature type="compositionally biased region" description="Basic residues" evidence="11">
    <location>
        <begin position="113"/>
        <end position="131"/>
    </location>
</feature>
<dbReference type="SMART" id="SM00387">
    <property type="entry name" value="HATPase_c"/>
    <property type="match status" value="1"/>
</dbReference>
<evidence type="ECO:0000256" key="2">
    <source>
        <dbReference type="ARBA" id="ARBA00022475"/>
    </source>
</evidence>
<dbReference type="GO" id="GO:0005886">
    <property type="term" value="C:plasma membrane"/>
    <property type="evidence" value="ECO:0007669"/>
    <property type="project" value="UniProtKB-SubCell"/>
</dbReference>
<evidence type="ECO:0000256" key="8">
    <source>
        <dbReference type="ARBA" id="ARBA00023012"/>
    </source>
</evidence>
<feature type="region of interest" description="Disordered" evidence="11">
    <location>
        <begin position="113"/>
        <end position="139"/>
    </location>
</feature>
<keyword evidence="3" id="KW-0597">Phosphoprotein</keyword>
<proteinExistence type="predicted"/>
<accession>A0A1W1D1P4</accession>
<dbReference type="GO" id="GO:0000155">
    <property type="term" value="F:phosphorelay sensor kinase activity"/>
    <property type="evidence" value="ECO:0007669"/>
    <property type="project" value="InterPro"/>
</dbReference>
<dbReference type="AlphaFoldDB" id="A0A1W1D1P4"/>
<dbReference type="InterPro" id="IPR036890">
    <property type="entry name" value="HATPase_C_sf"/>
</dbReference>
<dbReference type="Gene3D" id="3.30.565.10">
    <property type="entry name" value="Histidine kinase-like ATPase, C-terminal domain"/>
    <property type="match status" value="1"/>
</dbReference>
<keyword evidence="6" id="KW-0067">ATP-binding</keyword>
<dbReference type="SUPFAM" id="SSF47226">
    <property type="entry name" value="Histidine-containing phosphotransfer domain, HPT domain"/>
    <property type="match status" value="1"/>
</dbReference>
<evidence type="ECO:0000256" key="4">
    <source>
        <dbReference type="ARBA" id="ARBA00022692"/>
    </source>
</evidence>
<keyword evidence="7 12" id="KW-1133">Transmembrane helix</keyword>
<dbReference type="PANTHER" id="PTHR45339">
    <property type="entry name" value="HYBRID SIGNAL TRANSDUCTION HISTIDINE KINASE J"/>
    <property type="match status" value="1"/>
</dbReference>
<dbReference type="SUPFAM" id="SSF47384">
    <property type="entry name" value="Homodimeric domain of signal transducing histidine kinase"/>
    <property type="match status" value="1"/>
</dbReference>
<evidence type="ECO:0000256" key="11">
    <source>
        <dbReference type="SAM" id="MobiDB-lite"/>
    </source>
</evidence>
<keyword evidence="8" id="KW-0902">Two-component regulatory system</keyword>
<keyword evidence="9 12" id="KW-0472">Membrane</keyword>
<feature type="transmembrane region" description="Helical" evidence="12">
    <location>
        <begin position="325"/>
        <end position="348"/>
    </location>
</feature>
<dbReference type="PROSITE" id="PS50109">
    <property type="entry name" value="HIS_KIN"/>
    <property type="match status" value="1"/>
</dbReference>
<gene>
    <name evidence="14" type="ORF">MNB_SM-3-1390</name>
</gene>
<evidence type="ECO:0000256" key="6">
    <source>
        <dbReference type="ARBA" id="ARBA00022840"/>
    </source>
</evidence>
<evidence type="ECO:0000256" key="1">
    <source>
        <dbReference type="ARBA" id="ARBA00004651"/>
    </source>
</evidence>
<comment type="subcellular location">
    <subcellularLocation>
        <location evidence="1">Cell membrane</location>
        <topology evidence="1">Multi-pass membrane protein</topology>
    </subcellularLocation>
</comment>
<dbReference type="PANTHER" id="PTHR45339:SF1">
    <property type="entry name" value="HYBRID SIGNAL TRANSDUCTION HISTIDINE KINASE J"/>
    <property type="match status" value="1"/>
</dbReference>
<dbReference type="EMBL" id="FPHP01000001">
    <property type="protein sequence ID" value="SFV74478.1"/>
    <property type="molecule type" value="Genomic_DNA"/>
</dbReference>
<sequence>MKKLVYLGLVFFLSTFVYGKDFRSIRVSTFDNEKSAKKEIQRIEKYFQKKPTIIQLQKKLHFKVKMVHIGKYYVDVVEPFYKKDKDFYKVLDTIKLKYPHAYIKKIKGKKEKKHKVEKKVIHHKKPQKNPKKQKEIKKEKAVQKRVEKKIQKIVKKAKQSKEQKQKETKKEVEVLTPDIVKNKSQQIAIPLKQKVSVSINELEVESVPQEKKIVAIKKEQKILPTQNTQTKISSEVNTSKQKQHLAVTKEEGNTSKTLEIVAKKIKEEVKLPSPKEEVQKKVSLPVIKENEHKKEKPKELEKTQQPVKKEKVAQKEESYLDNFNYLMIMQIFLGVLTLLLGIVLFLYFRANKEINILRKKEHQNQDKLKELELEMLNKEKFITQVGNDFKEPIGQIYALTQEILKEKLKDEVKEYVFWINETSQDMVDKIDDILDISKIQNKDLILKEENFNLNDIIEDVFEKVLEKGKKNNTEILVDLDHKLPIYLVGDATRVEQILFNILDNAVKFTKNGYVDLSVKNISKVQEKVTLEFSISDTGIGMIKEDIEKAFLPYNQLDESIAKEYGGVGLGLFVAKQLIEMMDGDISIESKKGKGTRVVFHITFLLQDKLERRLYRLPSTDYLDKTVLIVESSQKYLLSLIQTVGYFKYDIDTIDSFEDANINFRNTYDIVIVNQVKMSEVAIEAILEFKTKGDVKVVIFGEEIHPKFAKMIDIDFYLTKPITQNKIFKMISGFDFGKSSPIKRQKRAHILRSPKNDKQQEELPKESKEIKIEQNDVAQDMEFELSPTVGLSNCNNDEDLYKVVLQEFLTSYASSDKELKKLVEEKKFAKARRYAIEIKDSSLYLGAYQVVENIALIEYELEKENEQKVLQLLEPYSLHLHKLLKEIEQELHK</sequence>
<evidence type="ECO:0000256" key="7">
    <source>
        <dbReference type="ARBA" id="ARBA00022989"/>
    </source>
</evidence>
<reference evidence="14" key="1">
    <citation type="submission" date="2016-10" db="EMBL/GenBank/DDBJ databases">
        <authorList>
            <person name="de Groot N.N."/>
        </authorList>
    </citation>
    <scope>NUCLEOTIDE SEQUENCE</scope>
</reference>
<name>A0A1W1D1P4_9ZZZZ</name>